<gene>
    <name evidence="3" type="ORF">U9M48_027437</name>
</gene>
<dbReference type="Proteomes" id="UP001341281">
    <property type="component" value="Chromosome 06"/>
</dbReference>
<evidence type="ECO:0000256" key="2">
    <source>
        <dbReference type="SAM" id="MobiDB-lite"/>
    </source>
</evidence>
<organism evidence="3 4">
    <name type="scientific">Paspalum notatum var. saurae</name>
    <dbReference type="NCBI Taxonomy" id="547442"/>
    <lineage>
        <taxon>Eukaryota</taxon>
        <taxon>Viridiplantae</taxon>
        <taxon>Streptophyta</taxon>
        <taxon>Embryophyta</taxon>
        <taxon>Tracheophyta</taxon>
        <taxon>Spermatophyta</taxon>
        <taxon>Magnoliopsida</taxon>
        <taxon>Liliopsida</taxon>
        <taxon>Poales</taxon>
        <taxon>Poaceae</taxon>
        <taxon>PACMAD clade</taxon>
        <taxon>Panicoideae</taxon>
        <taxon>Andropogonodae</taxon>
        <taxon>Paspaleae</taxon>
        <taxon>Paspalinae</taxon>
        <taxon>Paspalum</taxon>
    </lineage>
</organism>
<evidence type="ECO:0000313" key="3">
    <source>
        <dbReference type="EMBL" id="WVZ79914.1"/>
    </source>
</evidence>
<evidence type="ECO:0000256" key="1">
    <source>
        <dbReference type="SAM" id="Coils"/>
    </source>
</evidence>
<name>A0AAQ3TWI1_PASNO</name>
<dbReference type="AlphaFoldDB" id="A0AAQ3TWI1"/>
<reference evidence="3 4" key="1">
    <citation type="submission" date="2024-02" db="EMBL/GenBank/DDBJ databases">
        <title>High-quality chromosome-scale genome assembly of Pensacola bahiagrass (Paspalum notatum Flugge var. saurae).</title>
        <authorList>
            <person name="Vega J.M."/>
            <person name="Podio M."/>
            <person name="Orjuela J."/>
            <person name="Siena L.A."/>
            <person name="Pessino S.C."/>
            <person name="Combes M.C."/>
            <person name="Mariac C."/>
            <person name="Albertini E."/>
            <person name="Pupilli F."/>
            <person name="Ortiz J.P.A."/>
            <person name="Leblanc O."/>
        </authorList>
    </citation>
    <scope>NUCLEOTIDE SEQUENCE [LARGE SCALE GENOMIC DNA]</scope>
    <source>
        <strain evidence="3">R1</strain>
        <tissue evidence="3">Leaf</tissue>
    </source>
</reference>
<feature type="coiled-coil region" evidence="1">
    <location>
        <begin position="25"/>
        <end position="59"/>
    </location>
</feature>
<feature type="compositionally biased region" description="Basic and acidic residues" evidence="2">
    <location>
        <begin position="240"/>
        <end position="266"/>
    </location>
</feature>
<accession>A0AAQ3TWI1</accession>
<sequence length="288" mass="31806">MKDLEIEEKKATLHLCFVKKSEKEKRDVLRLYESCQMQVEDLEKDNERLRASITAQDTMLEEGRNAKARCVEVEKSLVANNAKLQELGALKYMIFGRPSAWRSSSFPGGFEFDEARASEIFSWLAGHATDLGIASRTFGGIGANVALRVVLGDAFRLLGDDVNQLLDLRNPHRSWPSVEDYANTHAGIASNFIKSFWKTRGEQIAVSEAERLSLKALATSGLLPSQLPTGSNDLGSSSRQAEHDAREGTSRGSEPDGRDSDGRDATEDQVLEYGPALVIEDVTPIMMK</sequence>
<proteinExistence type="predicted"/>
<evidence type="ECO:0000313" key="4">
    <source>
        <dbReference type="Proteomes" id="UP001341281"/>
    </source>
</evidence>
<feature type="compositionally biased region" description="Polar residues" evidence="2">
    <location>
        <begin position="225"/>
        <end position="239"/>
    </location>
</feature>
<feature type="region of interest" description="Disordered" evidence="2">
    <location>
        <begin position="225"/>
        <end position="274"/>
    </location>
</feature>
<protein>
    <submittedName>
        <fullName evidence="3">Uncharacterized protein</fullName>
    </submittedName>
</protein>
<keyword evidence="1" id="KW-0175">Coiled coil</keyword>
<dbReference type="EMBL" id="CP144750">
    <property type="protein sequence ID" value="WVZ79914.1"/>
    <property type="molecule type" value="Genomic_DNA"/>
</dbReference>
<keyword evidence="4" id="KW-1185">Reference proteome</keyword>